<dbReference type="Pfam" id="PF01168">
    <property type="entry name" value="Ala_racemase_N"/>
    <property type="match status" value="1"/>
</dbReference>
<dbReference type="InterPro" id="IPR042208">
    <property type="entry name" value="D-ser_dehydrat-like_sf"/>
</dbReference>
<organism evidence="4 5">
    <name type="scientific">SAR86 cluster bacterium</name>
    <dbReference type="NCBI Taxonomy" id="2030880"/>
    <lineage>
        <taxon>Bacteria</taxon>
        <taxon>Pseudomonadati</taxon>
        <taxon>Pseudomonadota</taxon>
        <taxon>Gammaproteobacteria</taxon>
        <taxon>SAR86 cluster</taxon>
    </lineage>
</organism>
<dbReference type="CDD" id="cd06819">
    <property type="entry name" value="PLPDE_III_LS_D-TA"/>
    <property type="match status" value="1"/>
</dbReference>
<evidence type="ECO:0000256" key="2">
    <source>
        <dbReference type="ARBA" id="ARBA00023239"/>
    </source>
</evidence>
<dbReference type="AlphaFoldDB" id="A0A972VW86"/>
<dbReference type="Pfam" id="PF14031">
    <property type="entry name" value="D-ser_dehydrat"/>
    <property type="match status" value="1"/>
</dbReference>
<comment type="similarity">
    <text evidence="1">Belongs to the DSD1 family.</text>
</comment>
<keyword evidence="2" id="KW-0456">Lyase</keyword>
<dbReference type="InterPro" id="IPR029066">
    <property type="entry name" value="PLP-binding_barrel"/>
</dbReference>
<sequence length="391" mass="42686">MTTLEQFMQDTLRKVPIEPIRLDPPVPIASLPTPALVLDLDIFERNLAKMQQHLQKHGMGLRGHTKMHKSPIIARKQIENGALGVCAATVSEAEVMLAGGVDNILITSPVVTADKIGRVIAMATRSAEIRIVVDHINGAEKFNAAAEQAGVHLKVLIDLDPGMGRTGIACGDPALSLGHYIVNDCPHLKFSGLQMYIGNCMHIKGFEKRRAKYVELLAPGIETRALFQANGIVVDVFSGGGTGTFDIEPGIGALTELQAGSYAFMDVEYREIGGQASELFDAFEPSLFVLVTAISQPQKHLITVDAGYKSFASDSVAPQFRDIEGVVYHWGGDEHGIVRLNNPSHDIQLGDRMTMLTPHCDPTVNLYDFYYPYRNGLVEEIWPISARGKSQ</sequence>
<reference evidence="4" key="1">
    <citation type="submission" date="2020-05" db="EMBL/GenBank/DDBJ databases">
        <title>Sulfur intermediates as new biogeochemical hubs in an aquatic model microbial ecosystem.</title>
        <authorList>
            <person name="Vigneron A."/>
        </authorList>
    </citation>
    <scope>NUCLEOTIDE SEQUENCE</scope>
    <source>
        <strain evidence="4">Bin.250</strain>
    </source>
</reference>
<proteinExistence type="inferred from homology"/>
<dbReference type="Gene3D" id="2.40.37.20">
    <property type="entry name" value="D-serine dehydratase-like domain"/>
    <property type="match status" value="1"/>
</dbReference>
<evidence type="ECO:0000313" key="5">
    <source>
        <dbReference type="Proteomes" id="UP000754644"/>
    </source>
</evidence>
<dbReference type="GO" id="GO:0036088">
    <property type="term" value="P:D-serine catabolic process"/>
    <property type="evidence" value="ECO:0007669"/>
    <property type="project" value="TreeGrafter"/>
</dbReference>
<gene>
    <name evidence="4" type="ORF">HQ497_05235</name>
</gene>
<dbReference type="PANTHER" id="PTHR28004:SF2">
    <property type="entry name" value="D-SERINE DEHYDRATASE"/>
    <property type="match status" value="1"/>
</dbReference>
<dbReference type="GO" id="GO:0008721">
    <property type="term" value="F:D-serine ammonia-lyase activity"/>
    <property type="evidence" value="ECO:0007669"/>
    <property type="project" value="TreeGrafter"/>
</dbReference>
<comment type="caution">
    <text evidence="4">The sequence shown here is derived from an EMBL/GenBank/DDBJ whole genome shotgun (WGS) entry which is preliminary data.</text>
</comment>
<protein>
    <submittedName>
        <fullName evidence="4">DSD1 family PLP-dependent enzyme</fullName>
    </submittedName>
</protein>
<evidence type="ECO:0000259" key="3">
    <source>
        <dbReference type="SMART" id="SM01119"/>
    </source>
</evidence>
<dbReference type="EMBL" id="JABMOJ010000193">
    <property type="protein sequence ID" value="NQV64751.1"/>
    <property type="molecule type" value="Genomic_DNA"/>
</dbReference>
<dbReference type="SUPFAM" id="SSF51419">
    <property type="entry name" value="PLP-binding barrel"/>
    <property type="match status" value="1"/>
</dbReference>
<name>A0A972VW86_9GAMM</name>
<dbReference type="Gene3D" id="3.20.20.10">
    <property type="entry name" value="Alanine racemase"/>
    <property type="match status" value="1"/>
</dbReference>
<dbReference type="InterPro" id="IPR001608">
    <property type="entry name" value="Ala_racemase_N"/>
</dbReference>
<dbReference type="Proteomes" id="UP000754644">
    <property type="component" value="Unassembled WGS sequence"/>
</dbReference>
<evidence type="ECO:0000313" key="4">
    <source>
        <dbReference type="EMBL" id="NQV64751.1"/>
    </source>
</evidence>
<dbReference type="SMART" id="SM01119">
    <property type="entry name" value="D-ser_dehydrat"/>
    <property type="match status" value="1"/>
</dbReference>
<dbReference type="PANTHER" id="PTHR28004">
    <property type="entry name" value="ZGC:162816-RELATED"/>
    <property type="match status" value="1"/>
</dbReference>
<feature type="domain" description="D-serine dehydratase-like" evidence="3">
    <location>
        <begin position="286"/>
        <end position="374"/>
    </location>
</feature>
<dbReference type="InterPro" id="IPR051466">
    <property type="entry name" value="D-amino_acid_metab_enzyme"/>
</dbReference>
<dbReference type="InterPro" id="IPR026956">
    <property type="entry name" value="D-ser_dehydrat-like_dom"/>
</dbReference>
<accession>A0A972VW86</accession>
<evidence type="ECO:0000256" key="1">
    <source>
        <dbReference type="ARBA" id="ARBA00005323"/>
    </source>
</evidence>